<dbReference type="AlphaFoldDB" id="A0A2S6NJQ5"/>
<proteinExistence type="predicted"/>
<evidence type="ECO:0000313" key="1">
    <source>
        <dbReference type="EMBL" id="PPQ35093.1"/>
    </source>
</evidence>
<name>A0A2S6NJQ5_RHOGL</name>
<gene>
    <name evidence="1" type="ORF">CCS01_08550</name>
</gene>
<dbReference type="RefSeq" id="WP_104518433.1">
    <property type="nucleotide sequence ID" value="NZ_NHRY01000078.1"/>
</dbReference>
<comment type="caution">
    <text evidence="1">The sequence shown here is derived from an EMBL/GenBank/DDBJ whole genome shotgun (WGS) entry which is preliminary data.</text>
</comment>
<reference evidence="1 2" key="1">
    <citation type="journal article" date="2018" name="Arch. Microbiol.">
        <title>New insights into the metabolic potential of the phototrophic purple bacterium Rhodopila globiformis DSM 161(T) from its draft genome sequence and evidence for a vanadium-dependent nitrogenase.</title>
        <authorList>
            <person name="Imhoff J.F."/>
            <person name="Rahn T."/>
            <person name="Kunzel S."/>
            <person name="Neulinger S.C."/>
        </authorList>
    </citation>
    <scope>NUCLEOTIDE SEQUENCE [LARGE SCALE GENOMIC DNA]</scope>
    <source>
        <strain evidence="1 2">DSM 161</strain>
    </source>
</reference>
<dbReference type="EMBL" id="NHRY01000078">
    <property type="protein sequence ID" value="PPQ35093.1"/>
    <property type="molecule type" value="Genomic_DNA"/>
</dbReference>
<evidence type="ECO:0000313" key="2">
    <source>
        <dbReference type="Proteomes" id="UP000239724"/>
    </source>
</evidence>
<dbReference type="OrthoDB" id="7305996at2"/>
<accession>A0A2S6NJQ5</accession>
<protein>
    <submittedName>
        <fullName evidence="1">Uncharacterized protein</fullName>
    </submittedName>
</protein>
<sequence>MAGRAVSAWVSDDVAEAVTLEARRESRSPAQLAAQAVRFFMALPREARASVNALDNLGTPDQRRAALNEVARALNNAEFEMTCQRMAPHSLELMPDGMSDEALDAEAVRLTKAALKRGA</sequence>
<dbReference type="Proteomes" id="UP000239724">
    <property type="component" value="Unassembled WGS sequence"/>
</dbReference>
<organism evidence="1 2">
    <name type="scientific">Rhodopila globiformis</name>
    <name type="common">Rhodopseudomonas globiformis</name>
    <dbReference type="NCBI Taxonomy" id="1071"/>
    <lineage>
        <taxon>Bacteria</taxon>
        <taxon>Pseudomonadati</taxon>
        <taxon>Pseudomonadota</taxon>
        <taxon>Alphaproteobacteria</taxon>
        <taxon>Acetobacterales</taxon>
        <taxon>Acetobacteraceae</taxon>
        <taxon>Rhodopila</taxon>
    </lineage>
</organism>
<keyword evidence="2" id="KW-1185">Reference proteome</keyword>